<dbReference type="InterPro" id="IPR010730">
    <property type="entry name" value="HET"/>
</dbReference>
<organism evidence="2 3">
    <name type="scientific">Apodospora peruviana</name>
    <dbReference type="NCBI Taxonomy" id="516989"/>
    <lineage>
        <taxon>Eukaryota</taxon>
        <taxon>Fungi</taxon>
        <taxon>Dikarya</taxon>
        <taxon>Ascomycota</taxon>
        <taxon>Pezizomycotina</taxon>
        <taxon>Sordariomycetes</taxon>
        <taxon>Sordariomycetidae</taxon>
        <taxon>Sordariales</taxon>
        <taxon>Lasiosphaeriaceae</taxon>
        <taxon>Apodospora</taxon>
    </lineage>
</organism>
<feature type="domain" description="Heterokaryon incompatibility" evidence="1">
    <location>
        <begin position="173"/>
        <end position="326"/>
    </location>
</feature>
<keyword evidence="3" id="KW-1185">Reference proteome</keyword>
<dbReference type="PANTHER" id="PTHR33112:SF16">
    <property type="entry name" value="HETEROKARYON INCOMPATIBILITY DOMAIN-CONTAINING PROTEIN"/>
    <property type="match status" value="1"/>
</dbReference>
<reference evidence="2" key="1">
    <citation type="journal article" date="2023" name="Mol. Phylogenet. Evol.">
        <title>Genome-scale phylogeny and comparative genomics of the fungal order Sordariales.</title>
        <authorList>
            <person name="Hensen N."/>
            <person name="Bonometti L."/>
            <person name="Westerberg I."/>
            <person name="Brannstrom I.O."/>
            <person name="Guillou S."/>
            <person name="Cros-Aarteil S."/>
            <person name="Calhoun S."/>
            <person name="Haridas S."/>
            <person name="Kuo A."/>
            <person name="Mondo S."/>
            <person name="Pangilinan J."/>
            <person name="Riley R."/>
            <person name="LaButti K."/>
            <person name="Andreopoulos B."/>
            <person name="Lipzen A."/>
            <person name="Chen C."/>
            <person name="Yan M."/>
            <person name="Daum C."/>
            <person name="Ng V."/>
            <person name="Clum A."/>
            <person name="Steindorff A."/>
            <person name="Ohm R.A."/>
            <person name="Martin F."/>
            <person name="Silar P."/>
            <person name="Natvig D.O."/>
            <person name="Lalanne C."/>
            <person name="Gautier V."/>
            <person name="Ament-Velasquez S.L."/>
            <person name="Kruys A."/>
            <person name="Hutchinson M.I."/>
            <person name="Powell A.J."/>
            <person name="Barry K."/>
            <person name="Miller A.N."/>
            <person name="Grigoriev I.V."/>
            <person name="Debuchy R."/>
            <person name="Gladieux P."/>
            <person name="Hiltunen Thoren M."/>
            <person name="Johannesson H."/>
        </authorList>
    </citation>
    <scope>NUCLEOTIDE SEQUENCE</scope>
    <source>
        <strain evidence="2">CBS 118394</strain>
    </source>
</reference>
<evidence type="ECO:0000313" key="2">
    <source>
        <dbReference type="EMBL" id="KAK3316466.1"/>
    </source>
</evidence>
<dbReference type="AlphaFoldDB" id="A0AAE0I113"/>
<dbReference type="Pfam" id="PF06985">
    <property type="entry name" value="HET"/>
    <property type="match status" value="1"/>
</dbReference>
<evidence type="ECO:0000313" key="3">
    <source>
        <dbReference type="Proteomes" id="UP001283341"/>
    </source>
</evidence>
<name>A0AAE0I113_9PEZI</name>
<comment type="caution">
    <text evidence="2">The sequence shown here is derived from an EMBL/GenBank/DDBJ whole genome shotgun (WGS) entry which is preliminary data.</text>
</comment>
<evidence type="ECO:0000259" key="1">
    <source>
        <dbReference type="Pfam" id="PF06985"/>
    </source>
</evidence>
<dbReference type="Proteomes" id="UP001283341">
    <property type="component" value="Unassembled WGS sequence"/>
</dbReference>
<dbReference type="PANTHER" id="PTHR33112">
    <property type="entry name" value="DOMAIN PROTEIN, PUTATIVE-RELATED"/>
    <property type="match status" value="1"/>
</dbReference>
<reference evidence="2" key="2">
    <citation type="submission" date="2023-06" db="EMBL/GenBank/DDBJ databases">
        <authorList>
            <consortium name="Lawrence Berkeley National Laboratory"/>
            <person name="Haridas S."/>
            <person name="Hensen N."/>
            <person name="Bonometti L."/>
            <person name="Westerberg I."/>
            <person name="Brannstrom I.O."/>
            <person name="Guillou S."/>
            <person name="Cros-Aarteil S."/>
            <person name="Calhoun S."/>
            <person name="Kuo A."/>
            <person name="Mondo S."/>
            <person name="Pangilinan J."/>
            <person name="Riley R."/>
            <person name="Labutti K."/>
            <person name="Andreopoulos B."/>
            <person name="Lipzen A."/>
            <person name="Chen C."/>
            <person name="Yanf M."/>
            <person name="Daum C."/>
            <person name="Ng V."/>
            <person name="Clum A."/>
            <person name="Steindorff A."/>
            <person name="Ohm R."/>
            <person name="Martin F."/>
            <person name="Silar P."/>
            <person name="Natvig D."/>
            <person name="Lalanne C."/>
            <person name="Gautier V."/>
            <person name="Ament-Velasquez S.L."/>
            <person name="Kruys A."/>
            <person name="Hutchinson M.I."/>
            <person name="Powell A.J."/>
            <person name="Barry K."/>
            <person name="Miller A.N."/>
            <person name="Grigoriev I.V."/>
            <person name="Debuchy R."/>
            <person name="Gladieux P."/>
            <person name="Thoren M.H."/>
            <person name="Johannesson H."/>
        </authorList>
    </citation>
    <scope>NUCLEOTIDE SEQUENCE</scope>
    <source>
        <strain evidence="2">CBS 118394</strain>
    </source>
</reference>
<sequence length="533" mass="60123">MNHKERLDPSRLQTYSSFGDFHSDARKLVDAGRAGCPICSLICRALLFFAQDKPKLNLPNLEGEISIHLAKAITPLLVDCWGDGELLQLQLFTQSGLRDPWSQFKPFPPVAKMSSEDKCFQQIQEWITECEASHPDCQAADMVQLPTRIIDVNHTSDGFRPFLLETKGATGRYAALSYVWGKVLPLKLTKAKLEHFKSGIPWHSIPKTLQDAIIITHRLGLRYVWIDALTIIQDDHEDWEVEAALMATVYGNAYITIAATASEDCHKGIFAPRTVSARNVLVGPLTKDEHPKEVDLLCPGKIYARKSWGDMVRWYPLQKRGWTLQEQVLSRRVIQYETHNLVWHCRESRAAESGPKLVRGAFTPLNPIGFVRPPDTPDARGIKRLSEIWNGFLPSYTERLLTQESDKLPAILGVAKALQTAGMGRYHVGLWQSDLLTGLTWYSEITYPFDGPWKPTHYRPPAYRAPTWSWASLTGRVNYSWGDDNTSRLPLAQCCVISVNEVELVIRATVVEGVLEKTSACLTWDTYPGGMRP</sequence>
<protein>
    <submittedName>
        <fullName evidence="2">Heterokaryon incompatibility protein-domain-containing protein</fullName>
    </submittedName>
</protein>
<proteinExistence type="predicted"/>
<dbReference type="EMBL" id="JAUEDM010000005">
    <property type="protein sequence ID" value="KAK3316466.1"/>
    <property type="molecule type" value="Genomic_DNA"/>
</dbReference>
<gene>
    <name evidence="2" type="ORF">B0H66DRAFT_478660</name>
</gene>
<accession>A0AAE0I113</accession>